<evidence type="ECO:0000313" key="17">
    <source>
        <dbReference type="Proteomes" id="UP000534107"/>
    </source>
</evidence>
<dbReference type="OrthoDB" id="9898017at2759"/>
<keyword evidence="14" id="KW-0812">Transmembrane</keyword>
<reference evidence="16 17" key="1">
    <citation type="submission" date="2019-09" db="EMBL/GenBank/DDBJ databases">
        <title>Bird 10,000 Genomes (B10K) Project - Family phase.</title>
        <authorList>
            <person name="Zhang G."/>
        </authorList>
    </citation>
    <scope>NUCLEOTIDE SEQUENCE [LARGE SCALE GENOMIC DNA]</scope>
    <source>
        <strain evidence="16">B10K-DU-001-16</strain>
        <tissue evidence="16">Muscle</tissue>
    </source>
</reference>
<evidence type="ECO:0000256" key="11">
    <source>
        <dbReference type="ARBA" id="ARBA00023288"/>
    </source>
</evidence>
<keyword evidence="9" id="KW-1015">Disulfide bond</keyword>
<dbReference type="InterPro" id="IPR013783">
    <property type="entry name" value="Ig-like_fold"/>
</dbReference>
<evidence type="ECO:0000256" key="13">
    <source>
        <dbReference type="ARBA" id="ARBA00057839"/>
    </source>
</evidence>
<protein>
    <submittedName>
        <fullName evidence="16">VTCN1 inhibitor</fullName>
    </submittedName>
</protein>
<keyword evidence="12" id="KW-0393">Immunoglobulin domain</keyword>
<keyword evidence="4" id="KW-0732">Signal</keyword>
<feature type="non-terminal residue" evidence="16">
    <location>
        <position position="1"/>
    </location>
</feature>
<dbReference type="InterPro" id="IPR036179">
    <property type="entry name" value="Ig-like_dom_sf"/>
</dbReference>
<dbReference type="InterPro" id="IPR050504">
    <property type="entry name" value="IgSF_BTN/MOG"/>
</dbReference>
<dbReference type="PANTHER" id="PTHR24100:SF0">
    <property type="entry name" value="V-SET DOMAIN-CONTAINING T-CELL ACTIVATION INHIBITOR 1"/>
    <property type="match status" value="1"/>
</dbReference>
<dbReference type="InterPro" id="IPR053896">
    <property type="entry name" value="BTN3A2-like_Ig-C"/>
</dbReference>
<keyword evidence="10" id="KW-0325">Glycoprotein</keyword>
<feature type="non-terminal residue" evidence="16">
    <location>
        <position position="282"/>
    </location>
</feature>
<dbReference type="InterPro" id="IPR003599">
    <property type="entry name" value="Ig_sub"/>
</dbReference>
<dbReference type="Pfam" id="PF07686">
    <property type="entry name" value="V-set"/>
    <property type="match status" value="1"/>
</dbReference>
<dbReference type="Gene3D" id="2.60.40.10">
    <property type="entry name" value="Immunoglobulins"/>
    <property type="match status" value="2"/>
</dbReference>
<sequence>MASQGQVLFWSMTTVILSLAAVIGLIIGFGVSGRRSIAVTALTSPGNLGQRGVLGCTFEPDIQLSSTAIQWAKEGVAGLVHEFRSGQEQLQEQAELFQGRTALFAEELRAGNASLQLSNVQLSDAGTYQCSVTTARGTGVAVLHYRTGAFSSPEVHVERSSSSGARLRCEAARWFPAPAVHWQVSSAAGEQLLAPGASPSYQLNADNITLTVLSSLHNITANATYSCVMENTMAKATGSITVTDFSIPGRTSWQLLTLKTESVSSSLPACPWLLLLLALCLL</sequence>
<accession>A0A7K9HEN1</accession>
<keyword evidence="11" id="KW-0449">Lipoprotein</keyword>
<evidence type="ECO:0000256" key="9">
    <source>
        <dbReference type="ARBA" id="ARBA00023157"/>
    </source>
</evidence>
<dbReference type="GO" id="GO:0042129">
    <property type="term" value="P:regulation of T cell proliferation"/>
    <property type="evidence" value="ECO:0007669"/>
    <property type="project" value="UniProtKB-ARBA"/>
</dbReference>
<comment type="subcellular location">
    <subcellularLocation>
        <location evidence="1">Cell membrane</location>
    </subcellularLocation>
</comment>
<evidence type="ECO:0000256" key="4">
    <source>
        <dbReference type="ARBA" id="ARBA00022729"/>
    </source>
</evidence>
<keyword evidence="6" id="KW-0391">Immunity</keyword>
<dbReference type="GO" id="GO:0009897">
    <property type="term" value="C:external side of plasma membrane"/>
    <property type="evidence" value="ECO:0007669"/>
    <property type="project" value="TreeGrafter"/>
</dbReference>
<dbReference type="FunFam" id="2.60.40.10:FF:000590">
    <property type="entry name" value="V-set domain-containing T cell activation inhibitor 1"/>
    <property type="match status" value="1"/>
</dbReference>
<keyword evidence="14" id="KW-1133">Transmembrane helix</keyword>
<dbReference type="Proteomes" id="UP000534107">
    <property type="component" value="Unassembled WGS sequence"/>
</dbReference>
<dbReference type="Pfam" id="PF22705">
    <property type="entry name" value="C2-set_3"/>
    <property type="match status" value="1"/>
</dbReference>
<dbReference type="EMBL" id="VWZO01003815">
    <property type="protein sequence ID" value="NXH11495.1"/>
    <property type="molecule type" value="Genomic_DNA"/>
</dbReference>
<dbReference type="GO" id="GO:0005102">
    <property type="term" value="F:signaling receptor binding"/>
    <property type="evidence" value="ECO:0007669"/>
    <property type="project" value="TreeGrafter"/>
</dbReference>
<dbReference type="GO" id="GO:0050852">
    <property type="term" value="P:T cell receptor signaling pathway"/>
    <property type="evidence" value="ECO:0007669"/>
    <property type="project" value="TreeGrafter"/>
</dbReference>
<evidence type="ECO:0000256" key="12">
    <source>
        <dbReference type="ARBA" id="ARBA00023319"/>
    </source>
</evidence>
<feature type="domain" description="Ig-like" evidence="15">
    <location>
        <begin position="49"/>
        <end position="141"/>
    </location>
</feature>
<keyword evidence="5" id="KW-0677">Repeat</keyword>
<evidence type="ECO:0000313" key="16">
    <source>
        <dbReference type="EMBL" id="NXH11495.1"/>
    </source>
</evidence>
<dbReference type="InterPro" id="IPR007110">
    <property type="entry name" value="Ig-like_dom"/>
</dbReference>
<dbReference type="GO" id="GO:0050868">
    <property type="term" value="P:negative regulation of T cell activation"/>
    <property type="evidence" value="ECO:0007669"/>
    <property type="project" value="UniProtKB-ARBA"/>
</dbReference>
<comment type="caution">
    <text evidence="16">The sequence shown here is derived from an EMBL/GenBank/DDBJ whole genome shotgun (WGS) entry which is preliminary data.</text>
</comment>
<dbReference type="PANTHER" id="PTHR24100">
    <property type="entry name" value="BUTYROPHILIN"/>
    <property type="match status" value="1"/>
</dbReference>
<evidence type="ECO:0000256" key="5">
    <source>
        <dbReference type="ARBA" id="ARBA00022737"/>
    </source>
</evidence>
<feature type="domain" description="Ig-like" evidence="15">
    <location>
        <begin position="153"/>
        <end position="243"/>
    </location>
</feature>
<dbReference type="GO" id="GO:0001817">
    <property type="term" value="P:regulation of cytokine production"/>
    <property type="evidence" value="ECO:0007669"/>
    <property type="project" value="TreeGrafter"/>
</dbReference>
<evidence type="ECO:0000256" key="1">
    <source>
        <dbReference type="ARBA" id="ARBA00004236"/>
    </source>
</evidence>
<evidence type="ECO:0000256" key="6">
    <source>
        <dbReference type="ARBA" id="ARBA00022859"/>
    </source>
</evidence>
<evidence type="ECO:0000256" key="7">
    <source>
        <dbReference type="ARBA" id="ARBA00023130"/>
    </source>
</evidence>
<dbReference type="AlphaFoldDB" id="A0A7K9HEN1"/>
<evidence type="ECO:0000256" key="8">
    <source>
        <dbReference type="ARBA" id="ARBA00023136"/>
    </source>
</evidence>
<evidence type="ECO:0000256" key="2">
    <source>
        <dbReference type="ARBA" id="ARBA00007591"/>
    </source>
</evidence>
<feature type="transmembrane region" description="Helical" evidence="14">
    <location>
        <begin position="7"/>
        <end position="31"/>
    </location>
</feature>
<dbReference type="SMART" id="SM00409">
    <property type="entry name" value="IG"/>
    <property type="match status" value="2"/>
</dbReference>
<gene>
    <name evidence="16" type="primary">Vtcn1_0</name>
    <name evidence="16" type="ORF">BUCCAP_R10064</name>
</gene>
<comment type="similarity">
    <text evidence="2">Belongs to the immunoglobulin superfamily. BTN/MOG family.</text>
</comment>
<dbReference type="SUPFAM" id="SSF48726">
    <property type="entry name" value="Immunoglobulin"/>
    <property type="match status" value="2"/>
</dbReference>
<dbReference type="InterPro" id="IPR013106">
    <property type="entry name" value="Ig_V-set"/>
</dbReference>
<keyword evidence="17" id="KW-1185">Reference proteome</keyword>
<keyword evidence="3" id="KW-1003">Cell membrane</keyword>
<name>A0A7K9HEN1_9PICI</name>
<evidence type="ECO:0000256" key="14">
    <source>
        <dbReference type="SAM" id="Phobius"/>
    </source>
</evidence>
<dbReference type="PROSITE" id="PS50835">
    <property type="entry name" value="IG_LIKE"/>
    <property type="match status" value="2"/>
</dbReference>
<keyword evidence="8 14" id="KW-0472">Membrane</keyword>
<dbReference type="FunFam" id="2.60.40.10:FF:000142">
    <property type="entry name" value="V-set domain-containing T-cell activation inhibitor 1"/>
    <property type="match status" value="1"/>
</dbReference>
<evidence type="ECO:0000256" key="10">
    <source>
        <dbReference type="ARBA" id="ARBA00023180"/>
    </source>
</evidence>
<evidence type="ECO:0000256" key="3">
    <source>
        <dbReference type="ARBA" id="ARBA00022475"/>
    </source>
</evidence>
<dbReference type="GO" id="GO:0002250">
    <property type="term" value="P:adaptive immune response"/>
    <property type="evidence" value="ECO:0007669"/>
    <property type="project" value="UniProtKB-KW"/>
</dbReference>
<comment type="function">
    <text evidence="13">Negatively regulates T-cell-mediated immune response by inhibiting T-cell activation, proliferation, cytokine production and development of cytotoxicity. When expressed on the cell surface of tumor macrophages, plays an important role, together with regulatory T-cells (Treg), in the suppression of tumor-associated antigen-specific T-cell immunity. Involved in promoting epithelial cell transformation.</text>
</comment>
<organism evidence="16 17">
    <name type="scientific">Bucco capensis</name>
    <name type="common">collared puffbird</name>
    <dbReference type="NCBI Taxonomy" id="135168"/>
    <lineage>
        <taxon>Eukaryota</taxon>
        <taxon>Metazoa</taxon>
        <taxon>Chordata</taxon>
        <taxon>Craniata</taxon>
        <taxon>Vertebrata</taxon>
        <taxon>Euteleostomi</taxon>
        <taxon>Archelosauria</taxon>
        <taxon>Archosauria</taxon>
        <taxon>Dinosauria</taxon>
        <taxon>Saurischia</taxon>
        <taxon>Theropoda</taxon>
        <taxon>Coelurosauria</taxon>
        <taxon>Aves</taxon>
        <taxon>Neognathae</taxon>
        <taxon>Neoaves</taxon>
        <taxon>Telluraves</taxon>
        <taxon>Coraciimorphae</taxon>
        <taxon>Piciformes</taxon>
        <taxon>Bucconidae</taxon>
        <taxon>Bucco</taxon>
    </lineage>
</organism>
<keyword evidence="7" id="KW-1064">Adaptive immunity</keyword>
<proteinExistence type="inferred from homology"/>
<evidence type="ECO:0000259" key="15">
    <source>
        <dbReference type="PROSITE" id="PS50835"/>
    </source>
</evidence>